<protein>
    <submittedName>
        <fullName evidence="2">Uncharacterized protein</fullName>
    </submittedName>
</protein>
<proteinExistence type="predicted"/>
<evidence type="ECO:0000313" key="3">
    <source>
        <dbReference type="Proteomes" id="UP000290288"/>
    </source>
</evidence>
<sequence>MSQKLAWIVALILTLMSTHAAAAEDAAAGTYAFGPIKGFRMKNPTPDSAEPNHGP</sequence>
<evidence type="ECO:0000313" key="2">
    <source>
        <dbReference type="EMBL" id="RXW14555.1"/>
    </source>
</evidence>
<dbReference type="AlphaFoldDB" id="A0A4Q2D8G9"/>
<organism evidence="2 3">
    <name type="scientific">Candolleomyces aberdarensis</name>
    <dbReference type="NCBI Taxonomy" id="2316362"/>
    <lineage>
        <taxon>Eukaryota</taxon>
        <taxon>Fungi</taxon>
        <taxon>Dikarya</taxon>
        <taxon>Basidiomycota</taxon>
        <taxon>Agaricomycotina</taxon>
        <taxon>Agaricomycetes</taxon>
        <taxon>Agaricomycetidae</taxon>
        <taxon>Agaricales</taxon>
        <taxon>Agaricineae</taxon>
        <taxon>Psathyrellaceae</taxon>
        <taxon>Candolleomyces</taxon>
    </lineage>
</organism>
<gene>
    <name evidence="2" type="ORF">EST38_g11295</name>
</gene>
<dbReference type="EMBL" id="SDEE01000683">
    <property type="protein sequence ID" value="RXW14555.1"/>
    <property type="molecule type" value="Genomic_DNA"/>
</dbReference>
<reference evidence="2 3" key="1">
    <citation type="submission" date="2019-01" db="EMBL/GenBank/DDBJ databases">
        <title>Draft genome sequence of Psathyrella aberdarensis IHI B618.</title>
        <authorList>
            <person name="Buettner E."/>
            <person name="Kellner H."/>
        </authorList>
    </citation>
    <scope>NUCLEOTIDE SEQUENCE [LARGE SCALE GENOMIC DNA]</scope>
    <source>
        <strain evidence="2 3">IHI B618</strain>
    </source>
</reference>
<comment type="caution">
    <text evidence="2">The sequence shown here is derived from an EMBL/GenBank/DDBJ whole genome shotgun (WGS) entry which is preliminary data.</text>
</comment>
<keyword evidence="3" id="KW-1185">Reference proteome</keyword>
<feature type="signal peptide" evidence="1">
    <location>
        <begin position="1"/>
        <end position="22"/>
    </location>
</feature>
<name>A0A4Q2D8G9_9AGAR</name>
<evidence type="ECO:0000256" key="1">
    <source>
        <dbReference type="SAM" id="SignalP"/>
    </source>
</evidence>
<accession>A0A4Q2D8G9</accession>
<keyword evidence="1" id="KW-0732">Signal</keyword>
<feature type="chain" id="PRO_5020440280" evidence="1">
    <location>
        <begin position="23"/>
        <end position="55"/>
    </location>
</feature>
<dbReference type="Proteomes" id="UP000290288">
    <property type="component" value="Unassembled WGS sequence"/>
</dbReference>